<dbReference type="Gene3D" id="3.30.500.20">
    <property type="entry name" value="BH3703-like domains"/>
    <property type="match status" value="1"/>
</dbReference>
<organism evidence="1 2">
    <name type="scientific">Paenibacillus lentus</name>
    <dbReference type="NCBI Taxonomy" id="1338368"/>
    <lineage>
        <taxon>Bacteria</taxon>
        <taxon>Bacillati</taxon>
        <taxon>Bacillota</taxon>
        <taxon>Bacilli</taxon>
        <taxon>Bacillales</taxon>
        <taxon>Paenibacillaceae</taxon>
        <taxon>Paenibacillus</taxon>
    </lineage>
</organism>
<dbReference type="Pfam" id="PF04634">
    <property type="entry name" value="YezG-like"/>
    <property type="match status" value="1"/>
</dbReference>
<gene>
    <name evidence="1" type="ORF">EIM92_22285</name>
</gene>
<evidence type="ECO:0000313" key="2">
    <source>
        <dbReference type="Proteomes" id="UP000273145"/>
    </source>
</evidence>
<dbReference type="EMBL" id="CP034248">
    <property type="protein sequence ID" value="AZK48570.1"/>
    <property type="molecule type" value="Genomic_DNA"/>
</dbReference>
<dbReference type="OrthoDB" id="1633905at2"/>
<sequence length="160" mass="18956">MNDEQLGILYQRIAEVVVDIIPEEWSKIYLYGEIVGGSQTAYFYYYPEGNDNPVYSHDITELFTVSESEYSEKWHQLVDAIQKLWREFKDNDQETWTNLTLILENSGKFNIDFNYDDLSNADAHERKTIWKYKHLGIMPKSNSGKRHLEKYLEMVGKENK</sequence>
<keyword evidence="2" id="KW-1185">Reference proteome</keyword>
<dbReference type="Proteomes" id="UP000273145">
    <property type="component" value="Chromosome"/>
</dbReference>
<protein>
    <submittedName>
        <fullName evidence="1">DUF600 family protein</fullName>
    </submittedName>
</protein>
<dbReference type="NCBIfam" id="TIGR01741">
    <property type="entry name" value="staph_tand_hypo"/>
    <property type="match status" value="1"/>
</dbReference>
<evidence type="ECO:0000313" key="1">
    <source>
        <dbReference type="EMBL" id="AZK48570.1"/>
    </source>
</evidence>
<dbReference type="SUPFAM" id="SSF160424">
    <property type="entry name" value="BH3703-like"/>
    <property type="match status" value="1"/>
</dbReference>
<dbReference type="InterPro" id="IPR036170">
    <property type="entry name" value="YezG-like_sf"/>
</dbReference>
<dbReference type="KEGG" id="plen:EIM92_22285"/>
<proteinExistence type="predicted"/>
<dbReference type="RefSeq" id="WP_125084722.1">
    <property type="nucleotide sequence ID" value="NZ_CP034248.1"/>
</dbReference>
<dbReference type="InterPro" id="IPR006728">
    <property type="entry name" value="YezG-like"/>
</dbReference>
<dbReference type="AlphaFoldDB" id="A0A3Q8SE23"/>
<accession>A0A3Q8SE23</accession>
<reference evidence="1 2" key="1">
    <citation type="submission" date="2018-11" db="EMBL/GenBank/DDBJ databases">
        <title>Genome sequencing of Paenibacillus lentus DSM25539(T).</title>
        <authorList>
            <person name="Kook J.-K."/>
            <person name="Park S.-N."/>
            <person name="Lim Y.K."/>
        </authorList>
    </citation>
    <scope>NUCLEOTIDE SEQUENCE [LARGE SCALE GENOMIC DNA]</scope>
    <source>
        <strain evidence="1 2">DSM 25539</strain>
    </source>
</reference>
<name>A0A3Q8SE23_9BACL</name>